<dbReference type="UniPathway" id="UPA00895"/>
<comment type="subcellular location">
    <subcellularLocation>
        <location evidence="2">Membrane</location>
        <topology evidence="2">Multi-pass membrane protein</topology>
    </subcellularLocation>
</comment>
<evidence type="ECO:0000256" key="7">
    <source>
        <dbReference type="ARBA" id="ARBA00023136"/>
    </source>
</evidence>
<dbReference type="GO" id="GO:0016020">
    <property type="term" value="C:membrane"/>
    <property type="evidence" value="ECO:0007669"/>
    <property type="project" value="UniProtKB-SubCell"/>
</dbReference>
<feature type="transmembrane region" description="Helical" evidence="9">
    <location>
        <begin position="149"/>
        <end position="172"/>
    </location>
</feature>
<dbReference type="PROSITE" id="PS00194">
    <property type="entry name" value="THIOREDOXIN_1"/>
    <property type="match status" value="1"/>
</dbReference>
<dbReference type="GO" id="GO:0015036">
    <property type="term" value="F:disulfide oxidoreductase activity"/>
    <property type="evidence" value="ECO:0007669"/>
    <property type="project" value="UniProtKB-ARBA"/>
</dbReference>
<feature type="domain" description="Thioredoxin" evidence="10">
    <location>
        <begin position="212"/>
        <end position="298"/>
    </location>
</feature>
<evidence type="ECO:0000256" key="2">
    <source>
        <dbReference type="ARBA" id="ARBA00004141"/>
    </source>
</evidence>
<protein>
    <recommendedName>
        <fullName evidence="4">Methylamine utilization protein MauE</fullName>
    </recommendedName>
</protein>
<evidence type="ECO:0000256" key="6">
    <source>
        <dbReference type="ARBA" id="ARBA00022989"/>
    </source>
</evidence>
<dbReference type="Gene3D" id="3.40.30.10">
    <property type="entry name" value="Glutaredoxin"/>
    <property type="match status" value="1"/>
</dbReference>
<dbReference type="EMBL" id="CADCUC010000620">
    <property type="protein sequence ID" value="CAA9360257.1"/>
    <property type="molecule type" value="Genomic_DNA"/>
</dbReference>
<dbReference type="GO" id="GO:0016209">
    <property type="term" value="F:antioxidant activity"/>
    <property type="evidence" value="ECO:0007669"/>
    <property type="project" value="InterPro"/>
</dbReference>
<accession>A0A6J4MJW1</accession>
<feature type="transmembrane region" description="Helical" evidence="9">
    <location>
        <begin position="6"/>
        <end position="22"/>
    </location>
</feature>
<evidence type="ECO:0000259" key="10">
    <source>
        <dbReference type="PROSITE" id="PS51352"/>
    </source>
</evidence>
<sequence length="298" mass="31162">MDIALLVARLLLAGIFLVAGVAKLADRAGSRQAVIDFGLPKPLAAPLGILLPLAELAAAAALIPASTAWWGALGALVLLFVFVVGIGANLARGRKPDCHCFGQLHSAPVGWSTLVRNGTLAAVAGFILWQGREGAGPSAVRWLGALSTVQLLDLIGGLLVLGLLAAGGWFLVHLLRQNGRLLVRLEALEARLESGGAAPEAETPEAQVEAGLPVGTEAPAFSLQGLYGETLTLEALRARAKPVMVLFTDPNCGPCMSLLPEIGRWQQEHAERLTVALISRGKPEENRTKSAEHGLTSV</sequence>
<evidence type="ECO:0000256" key="3">
    <source>
        <dbReference type="ARBA" id="ARBA00004856"/>
    </source>
</evidence>
<dbReference type="Pfam" id="PF07291">
    <property type="entry name" value="MauE"/>
    <property type="match status" value="1"/>
</dbReference>
<feature type="non-terminal residue" evidence="11">
    <location>
        <position position="298"/>
    </location>
</feature>
<evidence type="ECO:0000256" key="4">
    <source>
        <dbReference type="ARBA" id="ARBA00019078"/>
    </source>
</evidence>
<keyword evidence="6 9" id="KW-1133">Transmembrane helix</keyword>
<evidence type="ECO:0000256" key="9">
    <source>
        <dbReference type="SAM" id="Phobius"/>
    </source>
</evidence>
<dbReference type="InterPro" id="IPR000866">
    <property type="entry name" value="AhpC/TSA"/>
</dbReference>
<dbReference type="Pfam" id="PF00578">
    <property type="entry name" value="AhpC-TSA"/>
    <property type="match status" value="1"/>
</dbReference>
<evidence type="ECO:0000256" key="8">
    <source>
        <dbReference type="ARBA" id="ARBA00023284"/>
    </source>
</evidence>
<keyword evidence="7 9" id="KW-0472">Membrane</keyword>
<feature type="transmembrane region" description="Helical" evidence="9">
    <location>
        <begin position="43"/>
        <end position="63"/>
    </location>
</feature>
<dbReference type="InterPro" id="IPR013766">
    <property type="entry name" value="Thioredoxin_domain"/>
</dbReference>
<dbReference type="InterPro" id="IPR009908">
    <property type="entry name" value="Methylamine_util_MauE"/>
</dbReference>
<dbReference type="InterPro" id="IPR036249">
    <property type="entry name" value="Thioredoxin-like_sf"/>
</dbReference>
<dbReference type="AlphaFoldDB" id="A0A6J4MJW1"/>
<evidence type="ECO:0000256" key="5">
    <source>
        <dbReference type="ARBA" id="ARBA00022692"/>
    </source>
</evidence>
<dbReference type="InterPro" id="IPR017937">
    <property type="entry name" value="Thioredoxin_CS"/>
</dbReference>
<feature type="transmembrane region" description="Helical" evidence="9">
    <location>
        <begin position="69"/>
        <end position="88"/>
    </location>
</feature>
<keyword evidence="8" id="KW-0676">Redox-active center</keyword>
<evidence type="ECO:0000256" key="1">
    <source>
        <dbReference type="ARBA" id="ARBA00003475"/>
    </source>
</evidence>
<gene>
    <name evidence="11" type="ORF">AVDCRST_MAG90-2968</name>
</gene>
<organism evidence="11">
    <name type="scientific">uncultured Microvirga sp</name>
    <dbReference type="NCBI Taxonomy" id="412392"/>
    <lineage>
        <taxon>Bacteria</taxon>
        <taxon>Pseudomonadati</taxon>
        <taxon>Pseudomonadota</taxon>
        <taxon>Alphaproteobacteria</taxon>
        <taxon>Hyphomicrobiales</taxon>
        <taxon>Methylobacteriaceae</taxon>
        <taxon>Microvirga</taxon>
        <taxon>environmental samples</taxon>
    </lineage>
</organism>
<keyword evidence="5 9" id="KW-0812">Transmembrane</keyword>
<dbReference type="SUPFAM" id="SSF52833">
    <property type="entry name" value="Thioredoxin-like"/>
    <property type="match status" value="1"/>
</dbReference>
<comment type="function">
    <text evidence="1">May be specifically involved in the processing, transport, and/or maturation of the MADH beta-subunit.</text>
</comment>
<evidence type="ECO:0000313" key="11">
    <source>
        <dbReference type="EMBL" id="CAA9360257.1"/>
    </source>
</evidence>
<name>A0A6J4MJW1_9HYPH</name>
<proteinExistence type="predicted"/>
<dbReference type="GO" id="GO:0030416">
    <property type="term" value="P:methylamine metabolic process"/>
    <property type="evidence" value="ECO:0007669"/>
    <property type="project" value="InterPro"/>
</dbReference>
<dbReference type="PROSITE" id="PS51352">
    <property type="entry name" value="THIOREDOXIN_2"/>
    <property type="match status" value="1"/>
</dbReference>
<comment type="pathway">
    <text evidence="3">One-carbon metabolism; methylamine degradation.</text>
</comment>
<reference evidence="11" key="1">
    <citation type="submission" date="2020-02" db="EMBL/GenBank/DDBJ databases">
        <authorList>
            <person name="Meier V. D."/>
        </authorList>
    </citation>
    <scope>NUCLEOTIDE SEQUENCE</scope>
    <source>
        <strain evidence="11">AVDCRST_MAG90</strain>
    </source>
</reference>